<dbReference type="Pfam" id="PF00096">
    <property type="entry name" value="zf-C2H2"/>
    <property type="match status" value="2"/>
</dbReference>
<evidence type="ECO:0000256" key="10">
    <source>
        <dbReference type="PROSITE-ProRule" id="PRU00042"/>
    </source>
</evidence>
<feature type="compositionally biased region" description="Gly residues" evidence="11">
    <location>
        <begin position="511"/>
        <end position="524"/>
    </location>
</feature>
<accession>A0A5E4N8K1</accession>
<feature type="region of interest" description="Disordered" evidence="11">
    <location>
        <begin position="589"/>
        <end position="631"/>
    </location>
</feature>
<feature type="region of interest" description="Disordered" evidence="11">
    <location>
        <begin position="333"/>
        <end position="368"/>
    </location>
</feature>
<evidence type="ECO:0000256" key="11">
    <source>
        <dbReference type="SAM" id="MobiDB-lite"/>
    </source>
</evidence>
<sequence length="631" mass="68455">MCSPSHVERIGRPVVHYCRRRLLMAIDAHNLAGPSRRYTMKIELPRSTPFSYKCSPHHVVVGSDASAFESPYTQEYLYANIIFDQTPAIPRDITMDVASSDYLKTALYSGDGGPDSGNRDSLRLMELGLHLETLHDGSHRINTSVDHLLNDPTLSERNNNEFTFANNNNNHSSNNNNNNNSFETIIGGDHGFDLDCTPSSFPDKSDIADQWRTLNTDGAIYTVEVVNNSDGGAGEPLWCMPALTEHHQDSNAVSNFDETLLSMNGAESSDQIGSSRYIKQEPSEYIKQESVEYIKQESVEYIKQESVDYIKQESVEYTGDELLRNALLGKTNHNHHQRYGDKDIKPSVSTASDSQNSSPGPQSMQDVTYPSTSAVDMQDVLATATSSIGGNTIVMIDDDMPSMSMLVAGDGASAQNVDDLLLPDFDFQYIDALDGDMSQSFQQYCPTSQGFVSFIAAEVANISQIPTTVVLDHREPEQVSTSSSSSPIRPAKKYNRRSHHANGKTKQSGGAVVGGGGGASGGGAASASGDDQSGGNPPAAKKERSLHHCHICSKGFKDKYSVNVHIRTHTGEKPFMCNVCGKSFRQKAHLAKHQHTHTTPAKPPAQSLSSVTQSIKGGGGGGASGRRSTSR</sequence>
<dbReference type="GO" id="GO:0005634">
    <property type="term" value="C:nucleus"/>
    <property type="evidence" value="ECO:0007669"/>
    <property type="project" value="UniProtKB-SubCell"/>
</dbReference>
<dbReference type="PROSITE" id="PS50157">
    <property type="entry name" value="ZINC_FINGER_C2H2_2"/>
    <property type="match status" value="2"/>
</dbReference>
<evidence type="ECO:0000256" key="8">
    <source>
        <dbReference type="ARBA" id="ARBA00023163"/>
    </source>
</evidence>
<organism evidence="13 14">
    <name type="scientific">Cinara cedri</name>
    <dbReference type="NCBI Taxonomy" id="506608"/>
    <lineage>
        <taxon>Eukaryota</taxon>
        <taxon>Metazoa</taxon>
        <taxon>Ecdysozoa</taxon>
        <taxon>Arthropoda</taxon>
        <taxon>Hexapoda</taxon>
        <taxon>Insecta</taxon>
        <taxon>Pterygota</taxon>
        <taxon>Neoptera</taxon>
        <taxon>Paraneoptera</taxon>
        <taxon>Hemiptera</taxon>
        <taxon>Sternorrhyncha</taxon>
        <taxon>Aphidomorpha</taxon>
        <taxon>Aphidoidea</taxon>
        <taxon>Aphididae</taxon>
        <taxon>Lachninae</taxon>
        <taxon>Cinara</taxon>
    </lineage>
</organism>
<evidence type="ECO:0000256" key="3">
    <source>
        <dbReference type="ARBA" id="ARBA00022737"/>
    </source>
</evidence>
<evidence type="ECO:0000259" key="12">
    <source>
        <dbReference type="PROSITE" id="PS50157"/>
    </source>
</evidence>
<dbReference type="InterPro" id="IPR051497">
    <property type="entry name" value="Dev/Hematopoietic_TF"/>
</dbReference>
<feature type="region of interest" description="Disordered" evidence="11">
    <location>
        <begin position="162"/>
        <end position="181"/>
    </location>
</feature>
<feature type="compositionally biased region" description="Basic residues" evidence="11">
    <location>
        <begin position="490"/>
        <end position="503"/>
    </location>
</feature>
<dbReference type="GO" id="GO:0003700">
    <property type="term" value="F:DNA-binding transcription factor activity"/>
    <property type="evidence" value="ECO:0007669"/>
    <property type="project" value="TreeGrafter"/>
</dbReference>
<comment type="subcellular location">
    <subcellularLocation>
        <location evidence="1">Nucleus</location>
    </subcellularLocation>
</comment>
<keyword evidence="6" id="KW-0805">Transcription regulation</keyword>
<dbReference type="PANTHER" id="PTHR45993:SF6">
    <property type="entry name" value="C2H2-TYPE DOMAIN-CONTAINING PROTEIN"/>
    <property type="match status" value="1"/>
</dbReference>
<evidence type="ECO:0000256" key="4">
    <source>
        <dbReference type="ARBA" id="ARBA00022771"/>
    </source>
</evidence>
<keyword evidence="3" id="KW-0677">Repeat</keyword>
<keyword evidence="14" id="KW-1185">Reference proteome</keyword>
<keyword evidence="4 10" id="KW-0863">Zinc-finger</keyword>
<evidence type="ECO:0000256" key="6">
    <source>
        <dbReference type="ARBA" id="ARBA00023015"/>
    </source>
</evidence>
<feature type="compositionally biased region" description="Polar residues" evidence="11">
    <location>
        <begin position="347"/>
        <end position="368"/>
    </location>
</feature>
<keyword evidence="9" id="KW-0539">Nucleus</keyword>
<name>A0A5E4N8K1_9HEMI</name>
<evidence type="ECO:0000256" key="7">
    <source>
        <dbReference type="ARBA" id="ARBA00023125"/>
    </source>
</evidence>
<dbReference type="AlphaFoldDB" id="A0A5E4N8K1"/>
<evidence type="ECO:0000256" key="9">
    <source>
        <dbReference type="ARBA" id="ARBA00023242"/>
    </source>
</evidence>
<evidence type="ECO:0000256" key="2">
    <source>
        <dbReference type="ARBA" id="ARBA00022723"/>
    </source>
</evidence>
<keyword evidence="7" id="KW-0238">DNA-binding</keyword>
<dbReference type="PANTHER" id="PTHR45993">
    <property type="entry name" value="B-CELL LYMPHOMA/LEUKEMIA 11"/>
    <property type="match status" value="1"/>
</dbReference>
<feature type="domain" description="C2H2-type" evidence="12">
    <location>
        <begin position="575"/>
        <end position="602"/>
    </location>
</feature>
<reference evidence="13 14" key="1">
    <citation type="submission" date="2019-08" db="EMBL/GenBank/DDBJ databases">
        <authorList>
            <person name="Alioto T."/>
            <person name="Alioto T."/>
            <person name="Gomez Garrido J."/>
        </authorList>
    </citation>
    <scope>NUCLEOTIDE SEQUENCE [LARGE SCALE GENOMIC DNA]</scope>
</reference>
<dbReference type="GO" id="GO:0006357">
    <property type="term" value="P:regulation of transcription by RNA polymerase II"/>
    <property type="evidence" value="ECO:0007669"/>
    <property type="project" value="TreeGrafter"/>
</dbReference>
<dbReference type="GO" id="GO:0008270">
    <property type="term" value="F:zinc ion binding"/>
    <property type="evidence" value="ECO:0007669"/>
    <property type="project" value="UniProtKB-KW"/>
</dbReference>
<gene>
    <name evidence="13" type="ORF">CINCED_3A019498</name>
</gene>
<feature type="domain" description="C2H2-type" evidence="12">
    <location>
        <begin position="547"/>
        <end position="574"/>
    </location>
</feature>
<proteinExistence type="predicted"/>
<feature type="region of interest" description="Disordered" evidence="11">
    <location>
        <begin position="473"/>
        <end position="546"/>
    </location>
</feature>
<dbReference type="EMBL" id="CABPRJ010001901">
    <property type="protein sequence ID" value="VVC40215.1"/>
    <property type="molecule type" value="Genomic_DNA"/>
</dbReference>
<dbReference type="SMART" id="SM00355">
    <property type="entry name" value="ZnF_C2H2"/>
    <property type="match status" value="2"/>
</dbReference>
<dbReference type="GO" id="GO:0000978">
    <property type="term" value="F:RNA polymerase II cis-regulatory region sequence-specific DNA binding"/>
    <property type="evidence" value="ECO:0007669"/>
    <property type="project" value="TreeGrafter"/>
</dbReference>
<keyword evidence="8" id="KW-0804">Transcription</keyword>
<dbReference type="PROSITE" id="PS00028">
    <property type="entry name" value="ZINC_FINGER_C2H2_1"/>
    <property type="match status" value="2"/>
</dbReference>
<dbReference type="Proteomes" id="UP000325440">
    <property type="component" value="Unassembled WGS sequence"/>
</dbReference>
<dbReference type="FunFam" id="3.30.160.60:FF:001385">
    <property type="entry name" value="zinc finger protein 774"/>
    <property type="match status" value="1"/>
</dbReference>
<keyword evidence="5" id="KW-0862">Zinc</keyword>
<dbReference type="Gene3D" id="3.30.160.60">
    <property type="entry name" value="Classic Zinc Finger"/>
    <property type="match status" value="2"/>
</dbReference>
<dbReference type="OrthoDB" id="6077919at2759"/>
<protein>
    <submittedName>
        <fullName evidence="13">Zinc finger C2H2-type</fullName>
    </submittedName>
</protein>
<keyword evidence="2" id="KW-0479">Metal-binding</keyword>
<dbReference type="SUPFAM" id="SSF57667">
    <property type="entry name" value="beta-beta-alpha zinc fingers"/>
    <property type="match status" value="1"/>
</dbReference>
<dbReference type="InterPro" id="IPR013087">
    <property type="entry name" value="Znf_C2H2_type"/>
</dbReference>
<dbReference type="InterPro" id="IPR036236">
    <property type="entry name" value="Znf_C2H2_sf"/>
</dbReference>
<evidence type="ECO:0000313" key="13">
    <source>
        <dbReference type="EMBL" id="VVC40215.1"/>
    </source>
</evidence>
<feature type="compositionally biased region" description="Polar residues" evidence="11">
    <location>
        <begin position="606"/>
        <end position="615"/>
    </location>
</feature>
<evidence type="ECO:0000313" key="14">
    <source>
        <dbReference type="Proteomes" id="UP000325440"/>
    </source>
</evidence>
<feature type="compositionally biased region" description="Low complexity" evidence="11">
    <location>
        <begin position="525"/>
        <end position="535"/>
    </location>
</feature>
<evidence type="ECO:0000256" key="5">
    <source>
        <dbReference type="ARBA" id="ARBA00022833"/>
    </source>
</evidence>
<evidence type="ECO:0000256" key="1">
    <source>
        <dbReference type="ARBA" id="ARBA00004123"/>
    </source>
</evidence>